<dbReference type="Proteomes" id="UP000307956">
    <property type="component" value="Unassembled WGS sequence"/>
</dbReference>
<feature type="transmembrane region" description="Helical" evidence="1">
    <location>
        <begin position="73"/>
        <end position="94"/>
    </location>
</feature>
<proteinExistence type="predicted"/>
<protein>
    <submittedName>
        <fullName evidence="2">Uncharacterized protein</fullName>
    </submittedName>
</protein>
<organism evidence="2 3">
    <name type="scientific">Pseudothauera rhizosphaerae</name>
    <dbReference type="NCBI Taxonomy" id="2565932"/>
    <lineage>
        <taxon>Bacteria</taxon>
        <taxon>Pseudomonadati</taxon>
        <taxon>Pseudomonadota</taxon>
        <taxon>Betaproteobacteria</taxon>
        <taxon>Rhodocyclales</taxon>
        <taxon>Zoogloeaceae</taxon>
        <taxon>Pseudothauera</taxon>
    </lineage>
</organism>
<evidence type="ECO:0000256" key="1">
    <source>
        <dbReference type="SAM" id="Phobius"/>
    </source>
</evidence>
<gene>
    <name evidence="2" type="ORF">E6O51_07335</name>
</gene>
<dbReference type="RefSeq" id="WP_136384335.1">
    <property type="nucleotide sequence ID" value="NZ_SSOD01000005.1"/>
</dbReference>
<name>A0A4S4AQE6_9RHOO</name>
<comment type="caution">
    <text evidence="2">The sequence shown here is derived from an EMBL/GenBank/DDBJ whole genome shotgun (WGS) entry which is preliminary data.</text>
</comment>
<keyword evidence="1" id="KW-0472">Membrane</keyword>
<keyword evidence="1" id="KW-0812">Transmembrane</keyword>
<keyword evidence="1" id="KW-1133">Transmembrane helix</keyword>
<feature type="transmembrane region" description="Helical" evidence="1">
    <location>
        <begin position="7"/>
        <end position="25"/>
    </location>
</feature>
<feature type="transmembrane region" description="Helical" evidence="1">
    <location>
        <begin position="37"/>
        <end position="61"/>
    </location>
</feature>
<evidence type="ECO:0000313" key="3">
    <source>
        <dbReference type="Proteomes" id="UP000307956"/>
    </source>
</evidence>
<dbReference type="EMBL" id="SSOD01000005">
    <property type="protein sequence ID" value="THF61969.1"/>
    <property type="molecule type" value="Genomic_DNA"/>
</dbReference>
<evidence type="ECO:0000313" key="2">
    <source>
        <dbReference type="EMBL" id="THF61969.1"/>
    </source>
</evidence>
<keyword evidence="3" id="KW-1185">Reference proteome</keyword>
<reference evidence="2 3" key="1">
    <citation type="submission" date="2019-04" db="EMBL/GenBank/DDBJ databases">
        <title>Azoarcus rhizosphaerae sp. nov. isolated from rhizosphere of Ficus religiosa.</title>
        <authorList>
            <person name="Lin S.-Y."/>
            <person name="Hameed A."/>
            <person name="Hsu Y.-H."/>
            <person name="Young C.-C."/>
        </authorList>
    </citation>
    <scope>NUCLEOTIDE SEQUENCE [LARGE SCALE GENOMIC DNA]</scope>
    <source>
        <strain evidence="2 3">CC-YHH848</strain>
    </source>
</reference>
<dbReference type="AlphaFoldDB" id="A0A4S4AQE6"/>
<sequence length="100" mass="10214">MDKEQRVGALVAGASFGLWALYLYAGLCSTCGSMVSFGVVLPGCILGFPWGLLWLGALAVLQSALGENSIPLPVILLGFVACVSLNGALIGGLFGNARAK</sequence>
<accession>A0A4S4AQE6</accession>